<dbReference type="Ensembl" id="ENSMICT00000032749.2">
    <property type="protein sequence ID" value="ENSMICP00000021807.1"/>
    <property type="gene ID" value="ENSMICG00000001085.3"/>
</dbReference>
<feature type="region of interest" description="Disordered" evidence="9">
    <location>
        <begin position="1"/>
        <end position="25"/>
    </location>
</feature>
<feature type="domain" description="Ras-associating" evidence="11">
    <location>
        <begin position="268"/>
        <end position="354"/>
    </location>
</feature>
<keyword evidence="6" id="KW-0472">Membrane</keyword>
<evidence type="ECO:0000259" key="11">
    <source>
        <dbReference type="PROSITE" id="PS50200"/>
    </source>
</evidence>
<reference evidence="14" key="3">
    <citation type="submission" date="2023-09" db="UniProtKB">
        <authorList>
            <consortium name="RefSeq"/>
        </authorList>
    </citation>
    <scope>IDENTIFICATION</scope>
    <source>
        <tissue evidence="14">Liver</tissue>
    </source>
</reference>
<keyword evidence="13" id="KW-1185">Reference proteome</keyword>
<feature type="compositionally biased region" description="Polar residues" evidence="9">
    <location>
        <begin position="1169"/>
        <end position="1178"/>
    </location>
</feature>
<dbReference type="SMART" id="SM00314">
    <property type="entry name" value="RA"/>
    <property type="match status" value="1"/>
</dbReference>
<keyword evidence="4" id="KW-1003">Cell membrane</keyword>
<dbReference type="RefSeq" id="XP_012594368.1">
    <property type="nucleotide sequence ID" value="XM_012738914.2"/>
</dbReference>
<dbReference type="CDD" id="cd01259">
    <property type="entry name" value="PH_APBB1IP"/>
    <property type="match status" value="1"/>
</dbReference>
<feature type="compositionally biased region" description="Basic and acidic residues" evidence="9">
    <location>
        <begin position="1228"/>
        <end position="1240"/>
    </location>
</feature>
<feature type="region of interest" description="Disordered" evidence="9">
    <location>
        <begin position="589"/>
        <end position="649"/>
    </location>
</feature>
<dbReference type="SUPFAM" id="SSF50729">
    <property type="entry name" value="PH domain-like"/>
    <property type="match status" value="1"/>
</dbReference>
<evidence type="ECO:0000256" key="5">
    <source>
        <dbReference type="ARBA" id="ARBA00022490"/>
    </source>
</evidence>
<evidence type="ECO:0000256" key="2">
    <source>
        <dbReference type="ARBA" id="ARBA00004245"/>
    </source>
</evidence>
<feature type="compositionally biased region" description="Low complexity" evidence="9">
    <location>
        <begin position="780"/>
        <end position="789"/>
    </location>
</feature>
<feature type="region of interest" description="Disordered" evidence="9">
    <location>
        <begin position="169"/>
        <end position="216"/>
    </location>
</feature>
<dbReference type="Gene3D" id="2.30.29.30">
    <property type="entry name" value="Pleckstrin-homology domain (PH domain)/Phosphotyrosine-binding domain (PTB)"/>
    <property type="match status" value="1"/>
</dbReference>
<organism evidence="14">
    <name type="scientific">Microcebus murinus</name>
    <name type="common">Gray mouse lemur</name>
    <name type="synonym">Lemur murinus</name>
    <dbReference type="NCBI Taxonomy" id="30608"/>
    <lineage>
        <taxon>Eukaryota</taxon>
        <taxon>Metazoa</taxon>
        <taxon>Chordata</taxon>
        <taxon>Craniata</taxon>
        <taxon>Vertebrata</taxon>
        <taxon>Euteleostomi</taxon>
        <taxon>Mammalia</taxon>
        <taxon>Eutheria</taxon>
        <taxon>Euarchontoglires</taxon>
        <taxon>Primates</taxon>
        <taxon>Strepsirrhini</taxon>
        <taxon>Lemuriformes</taxon>
        <taxon>Cheirogaleidae</taxon>
        <taxon>Microcebus</taxon>
    </lineage>
</organism>
<dbReference type="PANTHER" id="PTHR11243:SF15">
    <property type="entry name" value="RAS-ASSOCIATED AND PLECKSTRIN HOMOLOGY DOMAINS-CONTAINING PROTEIN 1"/>
    <property type="match status" value="1"/>
</dbReference>
<dbReference type="GeneID" id="105856927"/>
<feature type="compositionally biased region" description="Polar residues" evidence="9">
    <location>
        <begin position="1140"/>
        <end position="1150"/>
    </location>
</feature>
<sequence>MEQLSDEEIDHGAEEDSDKEDQDLDKMFGAWLGELDKLTQSLDSDKPTEPVKRSPLRQETNMANFSYRFSIYNLNEALNQGETVDLDALMADLCSIEQELNSIGSGNSKRQITETRATQKLPASRHTSKHGTLKALSSSSNQITKPSHANYSLDDITAQLEQASLSMDEAAQQSVLEDTKPVTNQHRRTASAGTVSDAEVRSISNSSRSSITSAASSMDSLDIDKVTRPQELDLTHQGQPITEEEQAAKLKAEKIRVALEKIKEAQVKKLVIRVHMSDDSSKTMMVDERQTVRQVLDNLMDKSHCGYSLDWSLVETISELQMERIFEDHENLVENLLNWTRDSQNKLIFMERIEKYALFKNPQNYLLGKKETAEMADRNKEVLLEECFCGSSVTVPEIEGVLWLKDDGKKSWKKRYFLLRASGIYYVPKGKAKVSRDLVCFLQLDHVNVYYGQDYRNKYKAPTDYCLVLKHPQIQKKSQYIKYLCCDDVRTLHQWVNGIRIAKYGKQLYMNYQEALKRTESAYDWTSLSSSSIKSGSSSSSIPESQSNHSNQSDSGVSDTQPAGHIRSQSIVSSIFSEAWKRGTQLEESNKARMESMNRPYTSLVPPLSPQPKIVTPYTASQPSPPLPPPPPPPPLPSQSAPSAGSAAPTFVKYSTITRLQNAAQQSGPLFKPLTPPVMQSQSVKPQILVPPNGVVPPPPPPPPPPTPGSAMAQLKPAPCGPSIPQFSPPPPPLKIHQVQHITQAAPPTPPPAPPVPAPLPPQAPPKPLVTIPPPTSTKTVLPVVTQTAPPTPTPPVPPAKKQLAFPVSHVPPSLPAPPGPVPPPTLPKQQSLCVKPPPSPLSPVPSVPSVVKQIASQFPPPPTPPPAESQPLKPIPANVAPQSPPAVKAKPKWQPSSIPVPSPDFPPPPPESSLVFPPPLPPPAPAPPPPPPTASPAPDKSGSPGKKTSKTSSPGGKKPPPTPQRNSSIKSSGCAEHPEPKRPSVDSLVSKFAPPAESGSPSKETPPPPAAPPKPGKLNLSGVNLPGVLQQGCVSAKASVLSGHGKDSVVEFPSPPSDSDFPPPPPEIELPLPPVEIPAVFSGNTSPKVAVVNPQPQPWSKTSVKKAPPPTRPKRNDSTRLTQAEISEQPAMATVVPQVPTSPKSSLSVQPGFLADLNRTLQRKSITRHGSLSSSRMSRAEPTATMDDMALPPPPPELLSEQQKAGYGGSHISGYATLRRGPPPAPPKRDQNTKLSRDW</sequence>
<feature type="compositionally biased region" description="Acidic residues" evidence="9">
    <location>
        <begin position="1"/>
        <end position="23"/>
    </location>
</feature>
<dbReference type="KEGG" id="mmur:105856927"/>
<feature type="compositionally biased region" description="Pro residues" evidence="9">
    <location>
        <begin position="719"/>
        <end position="734"/>
    </location>
</feature>
<feature type="compositionally biased region" description="Pro residues" evidence="9">
    <location>
        <begin position="623"/>
        <end position="637"/>
    </location>
</feature>
<dbReference type="InterPro" id="IPR011993">
    <property type="entry name" value="PH-like_dom_sf"/>
</dbReference>
<evidence type="ECO:0000313" key="14">
    <source>
        <dbReference type="RefSeq" id="XP_012594368.1"/>
    </source>
</evidence>
<feature type="compositionally biased region" description="Low complexity" evidence="9">
    <location>
        <begin position="937"/>
        <end position="957"/>
    </location>
</feature>
<feature type="compositionally biased region" description="Polar residues" evidence="9">
    <location>
        <begin position="169"/>
        <end position="184"/>
    </location>
</feature>
<gene>
    <name evidence="12 14" type="primary">RAPH1</name>
</gene>
<dbReference type="PROSITE" id="PS50003">
    <property type="entry name" value="PH_DOMAIN"/>
    <property type="match status" value="1"/>
</dbReference>
<feature type="region of interest" description="Disordered" evidence="9">
    <location>
        <begin position="1165"/>
        <end position="1240"/>
    </location>
</feature>
<dbReference type="InterPro" id="IPR029071">
    <property type="entry name" value="Ubiquitin-like_domsf"/>
</dbReference>
<dbReference type="FunFam" id="3.10.20.90:FF:000027">
    <property type="entry name" value="Ras association (RalGDS/AF-6) and pleckstrin homology domains 1"/>
    <property type="match status" value="1"/>
</dbReference>
<feature type="compositionally biased region" description="Pro residues" evidence="9">
    <location>
        <begin position="1054"/>
        <end position="1074"/>
    </location>
</feature>
<dbReference type="CDD" id="cd16136">
    <property type="entry name" value="RA_MRL_Lpd"/>
    <property type="match status" value="1"/>
</dbReference>
<evidence type="ECO:0000259" key="10">
    <source>
        <dbReference type="PROSITE" id="PS50003"/>
    </source>
</evidence>
<accession>A0A8B7EJC4</accession>
<feature type="compositionally biased region" description="Pro residues" evidence="9">
    <location>
        <begin position="859"/>
        <end position="869"/>
    </location>
</feature>
<reference evidence="12" key="4">
    <citation type="submission" date="2025-05" db="UniProtKB">
        <authorList>
            <consortium name="Ensembl"/>
        </authorList>
    </citation>
    <scope>IDENTIFICATION</scope>
</reference>
<evidence type="ECO:0000313" key="13">
    <source>
        <dbReference type="Proteomes" id="UP000694394"/>
    </source>
</evidence>
<feature type="region of interest" description="Disordered" evidence="9">
    <location>
        <begin position="104"/>
        <end position="148"/>
    </location>
</feature>
<evidence type="ECO:0000256" key="6">
    <source>
        <dbReference type="ARBA" id="ARBA00023136"/>
    </source>
</evidence>
<dbReference type="GO" id="GO:0007165">
    <property type="term" value="P:signal transduction"/>
    <property type="evidence" value="ECO:0007669"/>
    <property type="project" value="InterPro"/>
</dbReference>
<dbReference type="PANTHER" id="PTHR11243">
    <property type="entry name" value="GROWTH FACTOR RECEPTOR-BOUND PROTEIN"/>
    <property type="match status" value="1"/>
</dbReference>
<feature type="compositionally biased region" description="Low complexity" evidence="9">
    <location>
        <begin position="201"/>
        <end position="216"/>
    </location>
</feature>
<protein>
    <submittedName>
        <fullName evidence="12">Ras association (RalGDS/AF-6) and pleckstrin homology domains 1</fullName>
    </submittedName>
    <submittedName>
        <fullName evidence="14">Ras-associated and pleckstrin homology domains-containing protein 1 isoform X1</fullName>
    </submittedName>
</protein>
<comment type="similarity">
    <text evidence="8">Belongs to the MRL family.</text>
</comment>
<dbReference type="InterPro" id="IPR039665">
    <property type="entry name" value="PH_APBB1IP"/>
</dbReference>
<feature type="compositionally biased region" description="Pro residues" evidence="9">
    <location>
        <begin position="747"/>
        <end position="776"/>
    </location>
</feature>
<keyword evidence="7" id="KW-0206">Cytoskeleton</keyword>
<feature type="region of interest" description="Disordered" evidence="9">
    <location>
        <begin position="1086"/>
        <end position="1151"/>
    </location>
</feature>
<dbReference type="SMART" id="SM00233">
    <property type="entry name" value="PH"/>
    <property type="match status" value="1"/>
</dbReference>
<feature type="compositionally biased region" description="Pro residues" evidence="9">
    <location>
        <begin position="694"/>
        <end position="708"/>
    </location>
</feature>
<evidence type="ECO:0000256" key="3">
    <source>
        <dbReference type="ARBA" id="ARBA00004510"/>
    </source>
</evidence>
<feature type="domain" description="PH" evidence="10">
    <location>
        <begin position="395"/>
        <end position="504"/>
    </location>
</feature>
<feature type="region of interest" description="Disordered" evidence="9">
    <location>
        <begin position="1038"/>
        <end position="1074"/>
    </location>
</feature>
<dbReference type="SUPFAM" id="SSF54236">
    <property type="entry name" value="Ubiquitin-like"/>
    <property type="match status" value="1"/>
</dbReference>
<evidence type="ECO:0000313" key="12">
    <source>
        <dbReference type="Ensembl" id="ENSMICP00000021807.1"/>
    </source>
</evidence>
<dbReference type="EMBL" id="ABDC03010859">
    <property type="status" value="NOT_ANNOTATED_CDS"/>
    <property type="molecule type" value="Genomic_DNA"/>
</dbReference>
<dbReference type="Pfam" id="PF00169">
    <property type="entry name" value="PH"/>
    <property type="match status" value="1"/>
</dbReference>
<feature type="compositionally biased region" description="Pro residues" evidence="9">
    <location>
        <begin position="790"/>
        <end position="799"/>
    </location>
</feature>
<dbReference type="FunFam" id="2.30.29.30:FF:000048">
    <property type="entry name" value="Ras association (RalGDS/AF-6) and pleckstrin homology domains 1"/>
    <property type="match status" value="1"/>
</dbReference>
<dbReference type="InterPro" id="IPR039664">
    <property type="entry name" value="GRB/APBB1IP"/>
</dbReference>
<proteinExistence type="inferred from homology"/>
<dbReference type="GO" id="GO:0005856">
    <property type="term" value="C:cytoskeleton"/>
    <property type="evidence" value="ECO:0007669"/>
    <property type="project" value="UniProtKB-SubCell"/>
</dbReference>
<reference evidence="12" key="2">
    <citation type="submission" date="2016-12" db="EMBL/GenBank/DDBJ databases">
        <title>Mouse lemur reference genome and diversity panel.</title>
        <authorList>
            <person name="Harris R."/>
            <person name="Larsen P."/>
            <person name="Liu Y."/>
            <person name="Hughes D.S."/>
            <person name="Murali S."/>
            <person name="Raveendran M."/>
            <person name="Korchina V."/>
            <person name="Wang M."/>
            <person name="Jhangiani S."/>
            <person name="Bandaranaike D."/>
            <person name="Bellair M."/>
            <person name="Blankenburg K."/>
            <person name="Chao H."/>
            <person name="Dahdouli M."/>
            <person name="Dinh H."/>
            <person name="Doddapaneni H."/>
            <person name="English A."/>
            <person name="Firestine M."/>
            <person name="Gnanaolivu R."/>
            <person name="Gross S."/>
            <person name="Hernandez B."/>
            <person name="Javaid M."/>
            <person name="Jayaseelan J."/>
            <person name="Jones J."/>
            <person name="Khan Z."/>
            <person name="Kovar C."/>
            <person name="Kurapati P."/>
            <person name="Le B."/>
            <person name="Lee S."/>
            <person name="Li M."/>
            <person name="Mathew T."/>
            <person name="Narasimhan A."/>
            <person name="Ngo D."/>
            <person name="Nguyen L."/>
            <person name="Okwuonu G."/>
            <person name="Ongeri F."/>
            <person name="Osuji N."/>
            <person name="Pu L.-L."/>
            <person name="Puazo M."/>
            <person name="Quiroz J."/>
            <person name="Raj R."/>
            <person name="Rajbhandari K."/>
            <person name="Reid J.G."/>
            <person name="Santibanez J."/>
            <person name="Sexton D."/>
            <person name="Skinner E."/>
            <person name="Vee V."/>
            <person name="Weissenberger G."/>
            <person name="Wu Y."/>
            <person name="Xin Y."/>
            <person name="Han Y."/>
            <person name="Campbell C."/>
            <person name="Brown A."/>
            <person name="Sullivan B."/>
            <person name="Shelton J."/>
            <person name="Brown S."/>
            <person name="Dudchenko O."/>
            <person name="Machol I."/>
            <person name="Durand N."/>
            <person name="Shamim M."/>
            <person name="Lieberman A."/>
            <person name="Muzny D.M."/>
            <person name="Richards S."/>
            <person name="Yoder A."/>
            <person name="Worley K.C."/>
            <person name="Rogers J."/>
            <person name="Gibbs R.A."/>
        </authorList>
    </citation>
    <scope>NUCLEOTIDE SEQUENCE [LARGE SCALE GENOMIC DNA]</scope>
</reference>
<dbReference type="OrthoDB" id="6235964at2759"/>
<dbReference type="GeneTree" id="ENSGT00940000156552"/>
<feature type="compositionally biased region" description="Pro residues" evidence="9">
    <location>
        <begin position="813"/>
        <end position="827"/>
    </location>
</feature>
<evidence type="ECO:0000256" key="8">
    <source>
        <dbReference type="ARBA" id="ARBA00038382"/>
    </source>
</evidence>
<feature type="compositionally biased region" description="Pro residues" evidence="9">
    <location>
        <begin position="836"/>
        <end position="847"/>
    </location>
</feature>
<feature type="compositionally biased region" description="Polar residues" evidence="9">
    <location>
        <begin position="551"/>
        <end position="564"/>
    </location>
</feature>
<feature type="compositionally biased region" description="Low complexity" evidence="9">
    <location>
        <begin position="534"/>
        <end position="550"/>
    </location>
</feature>
<evidence type="ECO:0000256" key="4">
    <source>
        <dbReference type="ARBA" id="ARBA00022475"/>
    </source>
</evidence>
<reference evidence="12" key="1">
    <citation type="submission" date="2007-07" db="EMBL/GenBank/DDBJ databases">
        <authorList>
            <consortium name="The Genome Sequencing Platform"/>
            <consortium name="The Genome Assembly Team"/>
            <person name="Lindblad-Toh K."/>
            <person name="DiPalma F."/>
            <person name="Gnerre S."/>
            <person name="Clamp M."/>
            <person name="Lander E.S."/>
        </authorList>
    </citation>
    <scope>NUCLEOTIDE SEQUENCE [LARGE SCALE GENOMIC DNA]</scope>
</reference>
<evidence type="ECO:0000256" key="9">
    <source>
        <dbReference type="SAM" id="MobiDB-lite"/>
    </source>
</evidence>
<dbReference type="PROSITE" id="PS50200">
    <property type="entry name" value="RA"/>
    <property type="match status" value="1"/>
</dbReference>
<dbReference type="InterPro" id="IPR001849">
    <property type="entry name" value="PH_domain"/>
</dbReference>
<dbReference type="Pfam" id="PF21989">
    <property type="entry name" value="RA_2"/>
    <property type="match status" value="1"/>
</dbReference>
<name>A0A8B7EJC4_MICMU</name>
<feature type="compositionally biased region" description="Polar residues" evidence="9">
    <location>
        <begin position="104"/>
        <end position="118"/>
    </location>
</feature>
<dbReference type="InterPro" id="IPR000159">
    <property type="entry name" value="RA_dom"/>
</dbReference>
<comment type="subcellular location">
    <subcellularLocation>
        <location evidence="1">Cell membrane</location>
        <topology evidence="1">Peripheral membrane protein</topology>
    </subcellularLocation>
    <subcellularLocation>
        <location evidence="3">Cell projection</location>
        <location evidence="3">Lamellipodium</location>
    </subcellularLocation>
    <subcellularLocation>
        <location evidence="2">Cytoplasm</location>
        <location evidence="2">Cytoskeleton</location>
    </subcellularLocation>
</comment>
<evidence type="ECO:0000256" key="7">
    <source>
        <dbReference type="ARBA" id="ARBA00023212"/>
    </source>
</evidence>
<dbReference type="Proteomes" id="UP000694394">
    <property type="component" value="Chromosome 8"/>
</dbReference>
<feature type="region of interest" description="Disordered" evidence="9">
    <location>
        <begin position="667"/>
        <end position="1025"/>
    </location>
</feature>
<dbReference type="CTD" id="65059"/>
<keyword evidence="5" id="KW-0963">Cytoplasm</keyword>
<evidence type="ECO:0000256" key="1">
    <source>
        <dbReference type="ARBA" id="ARBA00004202"/>
    </source>
</evidence>
<dbReference type="Gene3D" id="3.10.20.90">
    <property type="entry name" value="Phosphatidylinositol 3-kinase Catalytic Subunit, Chain A, domain 1"/>
    <property type="match status" value="1"/>
</dbReference>
<feature type="compositionally biased region" description="Low complexity" evidence="9">
    <location>
        <begin position="800"/>
        <end position="812"/>
    </location>
</feature>
<dbReference type="GO" id="GO:0030027">
    <property type="term" value="C:lamellipodium"/>
    <property type="evidence" value="ECO:0007669"/>
    <property type="project" value="UniProtKB-SubCell"/>
</dbReference>
<feature type="compositionally biased region" description="Pro residues" evidence="9">
    <location>
        <begin position="1005"/>
        <end position="1016"/>
    </location>
</feature>
<dbReference type="GO" id="GO:0005886">
    <property type="term" value="C:plasma membrane"/>
    <property type="evidence" value="ECO:0007669"/>
    <property type="project" value="UniProtKB-SubCell"/>
</dbReference>
<feature type="compositionally biased region" description="Pro residues" evidence="9">
    <location>
        <begin position="899"/>
        <end position="936"/>
    </location>
</feature>
<feature type="compositionally biased region" description="Polar residues" evidence="9">
    <location>
        <begin position="135"/>
        <end position="148"/>
    </location>
</feature>
<dbReference type="AlphaFoldDB" id="A0A8B7EJC4"/>
<dbReference type="GO" id="GO:0005829">
    <property type="term" value="C:cytosol"/>
    <property type="evidence" value="ECO:0007669"/>
    <property type="project" value="TreeGrafter"/>
</dbReference>
<feature type="compositionally biased region" description="Low complexity" evidence="9">
    <location>
        <begin position="638"/>
        <end position="649"/>
    </location>
</feature>
<feature type="region of interest" description="Disordered" evidence="9">
    <location>
        <begin position="534"/>
        <end position="564"/>
    </location>
</feature>